<dbReference type="PANTHER" id="PTHR30055:SF151">
    <property type="entry name" value="TRANSCRIPTIONAL REGULATORY PROTEIN"/>
    <property type="match status" value="1"/>
</dbReference>
<dbReference type="InterPro" id="IPR003012">
    <property type="entry name" value="Tet_transcr_reg_TetR"/>
</dbReference>
<protein>
    <submittedName>
        <fullName evidence="7">Putative transcriptional regulator, TetR family</fullName>
    </submittedName>
</protein>
<dbReference type="Proteomes" id="UP000045782">
    <property type="component" value="Unassembled WGS sequence"/>
</dbReference>
<dbReference type="PROSITE" id="PS50977">
    <property type="entry name" value="HTH_TETR_2"/>
    <property type="match status" value="1"/>
</dbReference>
<dbReference type="PANTHER" id="PTHR30055">
    <property type="entry name" value="HTH-TYPE TRANSCRIPTIONAL REGULATOR RUTR"/>
    <property type="match status" value="1"/>
</dbReference>
<accession>A0A0U0ZG98</accession>
<sequence length="224" mass="24153">MAITEPNKGRTAPPMSRLREERRALNRHDLVRRATAILDDYGIADLTMRRLARELDIAPSALYWHFANKQQLLGAVADHVLAPLAESDRRDAPWQERIDFLCSALRDALLSHKDGAELVSASFASGQTAHMITVLDRLAEAAATAGLGAVPAALAARSIVYYVLGYVADEQSRLQWDSAGALENGQSFLADGAGFDDPSAQFGFGARLLVDGIGQLARQSSPIG</sequence>
<dbReference type="GO" id="GO:0000976">
    <property type="term" value="F:transcription cis-regulatory region binding"/>
    <property type="evidence" value="ECO:0007669"/>
    <property type="project" value="TreeGrafter"/>
</dbReference>
<proteinExistence type="predicted"/>
<dbReference type="SUPFAM" id="SSF48498">
    <property type="entry name" value="Tetracyclin repressor-like, C-terminal domain"/>
    <property type="match status" value="1"/>
</dbReference>
<feature type="domain" description="HTH tetR-type" evidence="6">
    <location>
        <begin position="24"/>
        <end position="84"/>
    </location>
</feature>
<keyword evidence="2" id="KW-0805">Transcription regulation</keyword>
<dbReference type="GO" id="GO:0003700">
    <property type="term" value="F:DNA-binding transcription factor activity"/>
    <property type="evidence" value="ECO:0007669"/>
    <property type="project" value="TreeGrafter"/>
</dbReference>
<keyword evidence="3 5" id="KW-0238">DNA-binding</keyword>
<dbReference type="EMBL" id="CSWP01000001">
    <property type="protein sequence ID" value="CPV35345.1"/>
    <property type="molecule type" value="Genomic_DNA"/>
</dbReference>
<dbReference type="InterPro" id="IPR050109">
    <property type="entry name" value="HTH-type_TetR-like_transc_reg"/>
</dbReference>
<evidence type="ECO:0000256" key="3">
    <source>
        <dbReference type="ARBA" id="ARBA00023125"/>
    </source>
</evidence>
<reference evidence="7 8" key="1">
    <citation type="submission" date="2015-03" db="EMBL/GenBank/DDBJ databases">
        <authorList>
            <person name="Murphy D."/>
        </authorList>
    </citation>
    <scope>NUCLEOTIDE SEQUENCE [LARGE SCALE GENOMIC DNA]</scope>
    <source>
        <strain evidence="7 8">PAP088</strain>
    </source>
</reference>
<dbReference type="Gene3D" id="1.10.10.60">
    <property type="entry name" value="Homeodomain-like"/>
    <property type="match status" value="1"/>
</dbReference>
<dbReference type="Pfam" id="PF00440">
    <property type="entry name" value="TetR_N"/>
    <property type="match status" value="1"/>
</dbReference>
<dbReference type="GO" id="GO:0046677">
    <property type="term" value="P:response to antibiotic"/>
    <property type="evidence" value="ECO:0007669"/>
    <property type="project" value="InterPro"/>
</dbReference>
<evidence type="ECO:0000313" key="8">
    <source>
        <dbReference type="Proteomes" id="UP000045782"/>
    </source>
</evidence>
<dbReference type="InterPro" id="IPR009057">
    <property type="entry name" value="Homeodomain-like_sf"/>
</dbReference>
<feature type="DNA-binding region" description="H-T-H motif" evidence="5">
    <location>
        <begin position="47"/>
        <end position="66"/>
    </location>
</feature>
<dbReference type="RefSeq" id="WP_005116671.1">
    <property type="nucleotide sequence ID" value="NZ_AP022621.1"/>
</dbReference>
<dbReference type="PRINTS" id="PR00400">
    <property type="entry name" value="TETREPRESSOR"/>
</dbReference>
<evidence type="ECO:0000256" key="1">
    <source>
        <dbReference type="ARBA" id="ARBA00022491"/>
    </source>
</evidence>
<organism evidence="7 8">
    <name type="scientific">Mycobacteroides abscessus</name>
    <dbReference type="NCBI Taxonomy" id="36809"/>
    <lineage>
        <taxon>Bacteria</taxon>
        <taxon>Bacillati</taxon>
        <taxon>Actinomycetota</taxon>
        <taxon>Actinomycetes</taxon>
        <taxon>Mycobacteriales</taxon>
        <taxon>Mycobacteriaceae</taxon>
        <taxon>Mycobacteroides</taxon>
    </lineage>
</organism>
<evidence type="ECO:0000256" key="2">
    <source>
        <dbReference type="ARBA" id="ARBA00023015"/>
    </source>
</evidence>
<evidence type="ECO:0000256" key="4">
    <source>
        <dbReference type="ARBA" id="ARBA00023163"/>
    </source>
</evidence>
<dbReference type="SUPFAM" id="SSF46689">
    <property type="entry name" value="Homeodomain-like"/>
    <property type="match status" value="1"/>
</dbReference>
<dbReference type="InterPro" id="IPR001647">
    <property type="entry name" value="HTH_TetR"/>
</dbReference>
<keyword evidence="1" id="KW-0678">Repressor</keyword>
<dbReference type="Gene3D" id="1.10.357.10">
    <property type="entry name" value="Tetracycline Repressor, domain 2"/>
    <property type="match status" value="1"/>
</dbReference>
<evidence type="ECO:0000259" key="6">
    <source>
        <dbReference type="PROSITE" id="PS50977"/>
    </source>
</evidence>
<gene>
    <name evidence="7" type="primary">tetR_3</name>
    <name evidence="7" type="ORF">ERS075579_00661</name>
</gene>
<dbReference type="GO" id="GO:0045892">
    <property type="term" value="P:negative regulation of DNA-templated transcription"/>
    <property type="evidence" value="ECO:0007669"/>
    <property type="project" value="InterPro"/>
</dbReference>
<keyword evidence="4" id="KW-0804">Transcription</keyword>
<dbReference type="InterPro" id="IPR004111">
    <property type="entry name" value="Repressor_TetR_C"/>
</dbReference>
<evidence type="ECO:0000313" key="7">
    <source>
        <dbReference type="EMBL" id="CPV35345.1"/>
    </source>
</evidence>
<dbReference type="InterPro" id="IPR036271">
    <property type="entry name" value="Tet_transcr_reg_TetR-rel_C_sf"/>
</dbReference>
<dbReference type="AlphaFoldDB" id="A0A0U0ZG98"/>
<name>A0A0U0ZG98_9MYCO</name>
<dbReference type="Pfam" id="PF02909">
    <property type="entry name" value="TetR_C_1"/>
    <property type="match status" value="1"/>
</dbReference>
<dbReference type="PRINTS" id="PR00455">
    <property type="entry name" value="HTHTETR"/>
</dbReference>
<evidence type="ECO:0000256" key="5">
    <source>
        <dbReference type="PROSITE-ProRule" id="PRU00335"/>
    </source>
</evidence>